<organism evidence="1 2">
    <name type="scientific">Christiangramia sediminicola</name>
    <dbReference type="NCBI Taxonomy" id="3073267"/>
    <lineage>
        <taxon>Bacteria</taxon>
        <taxon>Pseudomonadati</taxon>
        <taxon>Bacteroidota</taxon>
        <taxon>Flavobacteriia</taxon>
        <taxon>Flavobacteriales</taxon>
        <taxon>Flavobacteriaceae</taxon>
        <taxon>Christiangramia</taxon>
    </lineage>
</organism>
<reference evidence="2" key="1">
    <citation type="submission" date="2023-07" db="EMBL/GenBank/DDBJ databases">
        <title>Christiangramia sp. SM2212., a novel bacterium of the family Flavobacteriaceae isolated from the sea sediment.</title>
        <authorList>
            <person name="Wang J."/>
            <person name="Zhang X."/>
        </authorList>
    </citation>
    <scope>NUCLEOTIDE SEQUENCE [LARGE SCALE GENOMIC DNA]</scope>
    <source>
        <strain evidence="2">SM2212</strain>
    </source>
</reference>
<evidence type="ECO:0000313" key="1">
    <source>
        <dbReference type="EMBL" id="MDR5589547.1"/>
    </source>
</evidence>
<sequence>MAAYFNSNQLRSSLQELVKQFVSECEECNELSRDCMELLRHNFAAEFVMYDKANGNIEIGIDKSDDFAGYPEIEIYTFSLSEIGKKVDHSFKNNSEDLEFYGKLIGKNKGIGSNSVVLM</sequence>
<protein>
    <submittedName>
        <fullName evidence="1">Uncharacterized protein</fullName>
    </submittedName>
</protein>
<dbReference type="RefSeq" id="WP_309560431.1">
    <property type="nucleotide sequence ID" value="NZ_JAVJIU010000001.1"/>
</dbReference>
<name>A0ABU1ENC5_9FLAO</name>
<keyword evidence="2" id="KW-1185">Reference proteome</keyword>
<proteinExistence type="predicted"/>
<evidence type="ECO:0000313" key="2">
    <source>
        <dbReference type="Proteomes" id="UP001257234"/>
    </source>
</evidence>
<comment type="caution">
    <text evidence="1">The sequence shown here is derived from an EMBL/GenBank/DDBJ whole genome shotgun (WGS) entry which is preliminary data.</text>
</comment>
<dbReference type="EMBL" id="JAVJIU010000001">
    <property type="protein sequence ID" value="MDR5589547.1"/>
    <property type="molecule type" value="Genomic_DNA"/>
</dbReference>
<dbReference type="Proteomes" id="UP001257234">
    <property type="component" value="Unassembled WGS sequence"/>
</dbReference>
<accession>A0ABU1ENC5</accession>
<gene>
    <name evidence="1" type="ORF">RE431_02780</name>
</gene>